<protein>
    <submittedName>
        <fullName evidence="1">Phage virion morphogenesis (Putative tail completion) protein</fullName>
    </submittedName>
</protein>
<dbReference type="OrthoDB" id="2081253at2"/>
<dbReference type="RefSeq" id="WP_089964255.1">
    <property type="nucleotide sequence ID" value="NZ_FNAV01000047.1"/>
</dbReference>
<sequence>MPRIEITSDTLTEALARISEALSDTAPLMQDIGEYMVKSTNDNFAAGSDPDGKPWAPRTQATLDAYAARKDKPGPRPLIGPTKSLSGTISYEAGADDVTWGSNMIYAAVQQFGAEAGAFGARMGVNKKGRRFFMPIPWGNIPARRFLGVGKEDQAALIEIVEEYLEGAAAD</sequence>
<organism evidence="1 2">
    <name type="scientific">Salipiger thiooxidans</name>
    <dbReference type="NCBI Taxonomy" id="282683"/>
    <lineage>
        <taxon>Bacteria</taxon>
        <taxon>Pseudomonadati</taxon>
        <taxon>Pseudomonadota</taxon>
        <taxon>Alphaproteobacteria</taxon>
        <taxon>Rhodobacterales</taxon>
        <taxon>Roseobacteraceae</taxon>
        <taxon>Salipiger</taxon>
    </lineage>
</organism>
<proteinExistence type="predicted"/>
<dbReference type="EMBL" id="FNAV01000047">
    <property type="protein sequence ID" value="SDF67308.1"/>
    <property type="molecule type" value="Genomic_DNA"/>
</dbReference>
<evidence type="ECO:0000313" key="2">
    <source>
        <dbReference type="Proteomes" id="UP000198994"/>
    </source>
</evidence>
<name>A0A1G7MZT3_9RHOB</name>
<dbReference type="Pfam" id="PF05069">
    <property type="entry name" value="Phage_tail_S"/>
    <property type="match status" value="1"/>
</dbReference>
<gene>
    <name evidence="1" type="ORF">SAMN04488105_1475</name>
</gene>
<reference evidence="2" key="1">
    <citation type="submission" date="2016-10" db="EMBL/GenBank/DDBJ databases">
        <authorList>
            <person name="Varghese N."/>
            <person name="Submissions S."/>
        </authorList>
    </citation>
    <scope>NUCLEOTIDE SEQUENCE [LARGE SCALE GENOMIC DNA]</scope>
    <source>
        <strain evidence="2">DSM 10146</strain>
    </source>
</reference>
<dbReference type="AlphaFoldDB" id="A0A1G7MZT3"/>
<dbReference type="STRING" id="282683.SAMN04488105_1475"/>
<keyword evidence="2" id="KW-1185">Reference proteome</keyword>
<dbReference type="Proteomes" id="UP000198994">
    <property type="component" value="Unassembled WGS sequence"/>
</dbReference>
<dbReference type="InterPro" id="IPR006522">
    <property type="entry name" value="Phage_virion_morphogenesis"/>
</dbReference>
<dbReference type="NCBIfam" id="TIGR01635">
    <property type="entry name" value="tail_comp_S"/>
    <property type="match status" value="1"/>
</dbReference>
<accession>A0A1G7MZT3</accession>
<evidence type="ECO:0000313" key="1">
    <source>
        <dbReference type="EMBL" id="SDF67308.1"/>
    </source>
</evidence>